<feature type="transmembrane region" description="Helical" evidence="1">
    <location>
        <begin position="228"/>
        <end position="250"/>
    </location>
</feature>
<dbReference type="EMBL" id="LFWV01000024">
    <property type="protein sequence ID" value="KON31788.1"/>
    <property type="molecule type" value="Genomic_DNA"/>
</dbReference>
<sequence>MPKRHNHFKSSSYRRKICEKIKTNNRKPSLITFIRTCIFFTVISLSLSSCGSVGADYVMPAPPQEIVITETHISVSLTTPTNTVFINVTEYDTEQIVKNITIEFREPVTYIGFTIEVLSDNPNYEDLPRNETSFQRYNETILQYYTLRFLTQAADKITNVTMSFAIDKYVAPKKGEGVTLVLYRYDGRKMEEYPADKFEEDNAFSYFNTTTTGSAYIAITRVVTPEPWWSVGVIIAIIMLLVVLCIYVCWRFKLANRRKKVKN</sequence>
<dbReference type="NCBIfam" id="TIGR04213">
    <property type="entry name" value="PGF_pre_PGF"/>
    <property type="match status" value="1"/>
</dbReference>
<dbReference type="Proteomes" id="UP000054016">
    <property type="component" value="Unassembled WGS sequence"/>
</dbReference>
<evidence type="ECO:0000256" key="1">
    <source>
        <dbReference type="SAM" id="Phobius"/>
    </source>
</evidence>
<organism evidence="2 3">
    <name type="scientific">miscellaneous Crenarchaeota group-1 archaeon SG8-32-3</name>
    <dbReference type="NCBI Taxonomy" id="1685125"/>
    <lineage>
        <taxon>Archaea</taxon>
        <taxon>Candidatus Bathyarchaeota</taxon>
        <taxon>MCG-1</taxon>
    </lineage>
</organism>
<accession>A0A0M0BT57</accession>
<comment type="caution">
    <text evidence="2">The sequence shown here is derived from an EMBL/GenBank/DDBJ whole genome shotgun (WGS) entry which is preliminary data.</text>
</comment>
<dbReference type="InterPro" id="IPR026453">
    <property type="entry name" value="PGF_pre_PGF"/>
</dbReference>
<reference evidence="3" key="1">
    <citation type="submission" date="2015-06" db="EMBL/GenBank/DDBJ databases">
        <title>New insights into the roles of widespread benthic archaea in carbon and nitrogen cycling.</title>
        <authorList>
            <person name="Lazar C.S."/>
            <person name="Baker B.J."/>
            <person name="Seitz K.W."/>
            <person name="Hyde A.S."/>
            <person name="Dick G.J."/>
            <person name="Hinrichs K.-U."/>
            <person name="Teske A.P."/>
        </authorList>
    </citation>
    <scope>NUCLEOTIDE SEQUENCE [LARGE SCALE GENOMIC DNA]</scope>
</reference>
<keyword evidence="1" id="KW-1133">Transmembrane helix</keyword>
<keyword evidence="1" id="KW-0812">Transmembrane</keyword>
<evidence type="ECO:0000313" key="3">
    <source>
        <dbReference type="Proteomes" id="UP000054016"/>
    </source>
</evidence>
<keyword evidence="1" id="KW-0472">Membrane</keyword>
<evidence type="ECO:0000313" key="2">
    <source>
        <dbReference type="EMBL" id="KON31788.1"/>
    </source>
</evidence>
<protein>
    <submittedName>
        <fullName evidence="2">Uncharacterized protein</fullName>
    </submittedName>
</protein>
<proteinExistence type="predicted"/>
<name>A0A0M0BT57_9ARCH</name>
<dbReference type="AlphaFoldDB" id="A0A0M0BT57"/>
<gene>
    <name evidence="2" type="ORF">AC478_02170</name>
</gene>